<sequence length="84" mass="8820">MENKAKSTVDKLELLQGVLKLAFAAVSAINTVRLLVRLTKEKNLVSVKGAVAVGQAVAAVFAAKTAITDFRSSQTPGDQTFGTD</sequence>
<keyword evidence="1" id="KW-0472">Membrane</keyword>
<evidence type="ECO:0000256" key="1">
    <source>
        <dbReference type="SAM" id="Phobius"/>
    </source>
</evidence>
<dbReference type="Proteomes" id="UP000533598">
    <property type="component" value="Unassembled WGS sequence"/>
</dbReference>
<reference evidence="2 3" key="1">
    <citation type="submission" date="2020-08" db="EMBL/GenBank/DDBJ databases">
        <title>Sequencing the genomes of 1000 actinobacteria strains.</title>
        <authorList>
            <person name="Klenk H.-P."/>
        </authorList>
    </citation>
    <scope>NUCLEOTIDE SEQUENCE [LARGE SCALE GENOMIC DNA]</scope>
    <source>
        <strain evidence="2 3">DSM 44230</strain>
    </source>
</reference>
<keyword evidence="3" id="KW-1185">Reference proteome</keyword>
<keyword evidence="1" id="KW-0812">Transmembrane</keyword>
<dbReference type="RefSeq" id="WP_185008308.1">
    <property type="nucleotide sequence ID" value="NZ_BAAAUI010000014.1"/>
</dbReference>
<name>A0A7W7FZW9_9PSEU</name>
<gene>
    <name evidence="2" type="ORF">HNR67_007727</name>
</gene>
<proteinExistence type="predicted"/>
<comment type="caution">
    <text evidence="2">The sequence shown here is derived from an EMBL/GenBank/DDBJ whole genome shotgun (WGS) entry which is preliminary data.</text>
</comment>
<dbReference type="AlphaFoldDB" id="A0A7W7FZW9"/>
<protein>
    <submittedName>
        <fullName evidence="2">Uncharacterized protein</fullName>
    </submittedName>
</protein>
<accession>A0A7W7FZW9</accession>
<dbReference type="EMBL" id="JACHMH010000001">
    <property type="protein sequence ID" value="MBB4681609.1"/>
    <property type="molecule type" value="Genomic_DNA"/>
</dbReference>
<evidence type="ECO:0000313" key="2">
    <source>
        <dbReference type="EMBL" id="MBB4681609.1"/>
    </source>
</evidence>
<organism evidence="2 3">
    <name type="scientific">Crossiella cryophila</name>
    <dbReference type="NCBI Taxonomy" id="43355"/>
    <lineage>
        <taxon>Bacteria</taxon>
        <taxon>Bacillati</taxon>
        <taxon>Actinomycetota</taxon>
        <taxon>Actinomycetes</taxon>
        <taxon>Pseudonocardiales</taxon>
        <taxon>Pseudonocardiaceae</taxon>
        <taxon>Crossiella</taxon>
    </lineage>
</organism>
<evidence type="ECO:0000313" key="3">
    <source>
        <dbReference type="Proteomes" id="UP000533598"/>
    </source>
</evidence>
<keyword evidence="1" id="KW-1133">Transmembrane helix</keyword>
<feature type="transmembrane region" description="Helical" evidence="1">
    <location>
        <begin position="14"/>
        <end position="36"/>
    </location>
</feature>